<dbReference type="Gramene" id="AET3Gv20182000.6">
    <property type="protein sequence ID" value="AET3Gv20182000.6"/>
    <property type="gene ID" value="AET3Gv20182000"/>
</dbReference>
<reference evidence="2" key="1">
    <citation type="journal article" date="2014" name="Science">
        <title>Ancient hybridizations among the ancestral genomes of bread wheat.</title>
        <authorList>
            <consortium name="International Wheat Genome Sequencing Consortium,"/>
            <person name="Marcussen T."/>
            <person name="Sandve S.R."/>
            <person name="Heier L."/>
            <person name="Spannagl M."/>
            <person name="Pfeifer M."/>
            <person name="Jakobsen K.S."/>
            <person name="Wulff B.B."/>
            <person name="Steuernagel B."/>
            <person name="Mayer K.F."/>
            <person name="Olsen O.A."/>
        </authorList>
    </citation>
    <scope>NUCLEOTIDE SEQUENCE [LARGE SCALE GENOMIC DNA]</scope>
    <source>
        <strain evidence="2">cv. AL8/78</strain>
    </source>
</reference>
<reference evidence="1" key="4">
    <citation type="submission" date="2019-03" db="UniProtKB">
        <authorList>
            <consortium name="EnsemblPlants"/>
        </authorList>
    </citation>
    <scope>IDENTIFICATION</scope>
</reference>
<accession>A0A453E0X3</accession>
<organism evidence="1 2">
    <name type="scientific">Aegilops tauschii subsp. strangulata</name>
    <name type="common">Goatgrass</name>
    <dbReference type="NCBI Taxonomy" id="200361"/>
    <lineage>
        <taxon>Eukaryota</taxon>
        <taxon>Viridiplantae</taxon>
        <taxon>Streptophyta</taxon>
        <taxon>Embryophyta</taxon>
        <taxon>Tracheophyta</taxon>
        <taxon>Spermatophyta</taxon>
        <taxon>Magnoliopsida</taxon>
        <taxon>Liliopsida</taxon>
        <taxon>Poales</taxon>
        <taxon>Poaceae</taxon>
        <taxon>BOP clade</taxon>
        <taxon>Pooideae</taxon>
        <taxon>Triticodae</taxon>
        <taxon>Triticeae</taxon>
        <taxon>Triticinae</taxon>
        <taxon>Aegilops</taxon>
    </lineage>
</organism>
<reference evidence="1" key="3">
    <citation type="journal article" date="2017" name="Nature">
        <title>Genome sequence of the progenitor of the wheat D genome Aegilops tauschii.</title>
        <authorList>
            <person name="Luo M.C."/>
            <person name="Gu Y.Q."/>
            <person name="Puiu D."/>
            <person name="Wang H."/>
            <person name="Twardziok S.O."/>
            <person name="Deal K.R."/>
            <person name="Huo N."/>
            <person name="Zhu T."/>
            <person name="Wang L."/>
            <person name="Wang Y."/>
            <person name="McGuire P.E."/>
            <person name="Liu S."/>
            <person name="Long H."/>
            <person name="Ramasamy R.K."/>
            <person name="Rodriguez J.C."/>
            <person name="Van S.L."/>
            <person name="Yuan L."/>
            <person name="Wang Z."/>
            <person name="Xia Z."/>
            <person name="Xiao L."/>
            <person name="Anderson O.D."/>
            <person name="Ouyang S."/>
            <person name="Liang Y."/>
            <person name="Zimin A.V."/>
            <person name="Pertea G."/>
            <person name="Qi P."/>
            <person name="Bennetzen J.L."/>
            <person name="Dai X."/>
            <person name="Dawson M.W."/>
            <person name="Muller H.G."/>
            <person name="Kugler K."/>
            <person name="Rivarola-Duarte L."/>
            <person name="Spannagl M."/>
            <person name="Mayer K.F.X."/>
            <person name="Lu F.H."/>
            <person name="Bevan M.W."/>
            <person name="Leroy P."/>
            <person name="Li P."/>
            <person name="You F.M."/>
            <person name="Sun Q."/>
            <person name="Liu Z."/>
            <person name="Lyons E."/>
            <person name="Wicker T."/>
            <person name="Salzberg S.L."/>
            <person name="Devos K.M."/>
            <person name="Dvorak J."/>
        </authorList>
    </citation>
    <scope>NUCLEOTIDE SEQUENCE [LARGE SCALE GENOMIC DNA]</scope>
    <source>
        <strain evidence="1">cv. AL8/78</strain>
    </source>
</reference>
<dbReference type="EnsemblPlants" id="AET3Gv20182000.14">
    <property type="protein sequence ID" value="AET3Gv20182000.14"/>
    <property type="gene ID" value="AET3Gv20182000"/>
</dbReference>
<dbReference type="EnsemblPlants" id="AET3Gv20182000.6">
    <property type="protein sequence ID" value="AET3Gv20182000.6"/>
    <property type="gene ID" value="AET3Gv20182000"/>
</dbReference>
<evidence type="ECO:0000313" key="2">
    <source>
        <dbReference type="Proteomes" id="UP000015105"/>
    </source>
</evidence>
<proteinExistence type="predicted"/>
<evidence type="ECO:0000313" key="1">
    <source>
        <dbReference type="EnsemblPlants" id="AET3Gv20182000.6"/>
    </source>
</evidence>
<dbReference type="EnsemblPlants" id="AET3Gv20182000.23">
    <property type="protein sequence ID" value="AET3Gv20182000.23"/>
    <property type="gene ID" value="AET3Gv20182000"/>
</dbReference>
<name>A0A453E0X3_AEGTS</name>
<reference evidence="1" key="5">
    <citation type="journal article" date="2021" name="G3 (Bethesda)">
        <title>Aegilops tauschii genome assembly Aet v5.0 features greater sequence contiguity and improved annotation.</title>
        <authorList>
            <person name="Wang L."/>
            <person name="Zhu T."/>
            <person name="Rodriguez J.C."/>
            <person name="Deal K.R."/>
            <person name="Dubcovsky J."/>
            <person name="McGuire P.E."/>
            <person name="Lux T."/>
            <person name="Spannagl M."/>
            <person name="Mayer K.F.X."/>
            <person name="Baldrich P."/>
            <person name="Meyers B.C."/>
            <person name="Huo N."/>
            <person name="Gu Y.Q."/>
            <person name="Zhou H."/>
            <person name="Devos K.M."/>
            <person name="Bennetzen J.L."/>
            <person name="Unver T."/>
            <person name="Budak H."/>
            <person name="Gulick P.J."/>
            <person name="Galiba G."/>
            <person name="Kalapos B."/>
            <person name="Nelson D.R."/>
            <person name="Li P."/>
            <person name="You F.M."/>
            <person name="Luo M.C."/>
            <person name="Dvorak J."/>
        </authorList>
    </citation>
    <scope>NUCLEOTIDE SEQUENCE [LARGE SCALE GENOMIC DNA]</scope>
    <source>
        <strain evidence="1">cv. AL8/78</strain>
    </source>
</reference>
<reference evidence="2" key="2">
    <citation type="journal article" date="2017" name="Nat. Plants">
        <title>The Aegilops tauschii genome reveals multiple impacts of transposons.</title>
        <authorList>
            <person name="Zhao G."/>
            <person name="Zou C."/>
            <person name="Li K."/>
            <person name="Wang K."/>
            <person name="Li T."/>
            <person name="Gao L."/>
            <person name="Zhang X."/>
            <person name="Wang H."/>
            <person name="Yang Z."/>
            <person name="Liu X."/>
            <person name="Jiang W."/>
            <person name="Mao L."/>
            <person name="Kong X."/>
            <person name="Jiao Y."/>
            <person name="Jia J."/>
        </authorList>
    </citation>
    <scope>NUCLEOTIDE SEQUENCE [LARGE SCALE GENOMIC DNA]</scope>
    <source>
        <strain evidence="2">cv. AL8/78</strain>
    </source>
</reference>
<dbReference type="Proteomes" id="UP000015105">
    <property type="component" value="Chromosome 3D"/>
</dbReference>
<dbReference type="Gramene" id="AET3Gv20182000.14">
    <property type="protein sequence ID" value="AET3Gv20182000.14"/>
    <property type="gene ID" value="AET3Gv20182000"/>
</dbReference>
<keyword evidence="2" id="KW-1185">Reference proteome</keyword>
<dbReference type="Gramene" id="AET3Gv20182000.23">
    <property type="protein sequence ID" value="AET3Gv20182000.23"/>
    <property type="gene ID" value="AET3Gv20182000"/>
</dbReference>
<dbReference type="EnsemblPlants" id="AET3Gv20182000.7">
    <property type="protein sequence ID" value="AET3Gv20182000.7"/>
    <property type="gene ID" value="AET3Gv20182000"/>
</dbReference>
<sequence length="54" mass="5969">MSIAGWSSSILSSWCCTCETAGADSLMPLELALKISTEIRAGERFAVYIKERRE</sequence>
<dbReference type="Gramene" id="AET3Gv20182000.7">
    <property type="protein sequence ID" value="AET3Gv20182000.7"/>
    <property type="gene ID" value="AET3Gv20182000"/>
</dbReference>
<protein>
    <submittedName>
        <fullName evidence="1">Uncharacterized protein</fullName>
    </submittedName>
</protein>
<dbReference type="AlphaFoldDB" id="A0A453E0X3"/>